<dbReference type="GO" id="GO:0030515">
    <property type="term" value="F:snoRNA binding"/>
    <property type="evidence" value="ECO:0007669"/>
    <property type="project" value="TreeGrafter"/>
</dbReference>
<evidence type="ECO:0000256" key="1">
    <source>
        <dbReference type="RuleBase" id="RU367065"/>
    </source>
</evidence>
<comment type="subcellular location">
    <subcellularLocation>
        <location evidence="1">Nucleus</location>
        <location evidence="1">Nucleolus</location>
    </subcellularLocation>
</comment>
<dbReference type="PANTHER" id="PTHR13457:SF1">
    <property type="entry name" value="HEAT REPEAT-CONTAINING PROTEIN 1"/>
    <property type="match status" value="1"/>
</dbReference>
<comment type="similarity">
    <text evidence="1">Belongs to the HEATR1/UTP10 family.</text>
</comment>
<comment type="caution">
    <text evidence="3">The sequence shown here is derived from an EMBL/GenBank/DDBJ whole genome shotgun (WGS) entry which is preliminary data.</text>
</comment>
<sequence>VPLASAISCTTLSLRQAAARMLLDDATDASIRDRLYMPVLDALASESDLDMVVEWLRIVNSVLVFGTEDEEEEEDSESEADAEPKWDGDNLYMLVSGMTSILGARASFPAHSWIQLRSTIASLMLSAVCAIVAKGEAAADDCEWTVFEPILGTCAVMLALGGQDEANDDLSPLLPLFPPSTSAFLASLSLPAKKAPLAAALGAMADPKDVIVPLMDAESEREQGRGGVRDLVDSRLEEDSYAQTMRLVLHPPAQLPRPESSTFLQNEHLATALSVIAGHALPTDTERDTTLSRMASLALSAHARSPTLSMAYLTSLAKDNAVAFASILHALPAQLTPTIAQAAAKCTNPAVCALVALQLNSAPLSISVRELGVGQYVHVSERDGATLAKVYASSKKLGAVHTLCACLGDSNHASKRVTLLAVAKLVNVETLGLHGACLAASLLTRMCMMLPGGQVWATSLKMMGSLPLPTRWHCVATLCDSVRGVPDSGTVPVVGFSSEDVFGLCRSLISNDASATSDVFGQVVAACVASEVLSSEGCLSQACLTVCLPLVAALTSHTSFVPVPQGTLTAIVEGLVERLNVLPLHPSVDLSACIESHSESVARWYMTRTETLVGSAYDTLLQSALEHPEITPVVLAGVNRCLSMGLDQEPADAMDIARAAVALMADAAAASLRQPLSALLATNALRLSESDLMDHYALPLIEMAKEGIKPVEEGETVQDEDVSMEEESEETDSDDDDVPLEDLSSKYTMRPSTISNLVCTAVEGLSPLSDQDAQVVSVLEECCGIIGSLPASACGEGMARLALARPSLCHILIVSGKAGSVASSLLPLHHQTSALHTLRESASPLSPYPSSTDGVAELTAFWAHTLSPYFAQRLRASSDMDAVGVVALLLETAVRSEGPDGAETPEKERERDNRLKGVASMASTGTLGAAFCSLDTADTLGMARALRLLTSVAESVEGSEDAQDLLRALPGLCKQLSQPKACIEALDASAALARAASGLEGSDVLIGTLYPGLVTQIQYRDGGDKPRASPAVALADVILAAPLHCLRHINDIVDGVEALLAESASRARAGLSLALSLTNAVPQFLAPRLQGLLSALAALHVGGKPWRSKARDASLCAAVEAMLPLHPKGSVPATARVCVMSLASQVPPRVFIPALCRAGREPTTLIRPASCLLLASAALMSAKEVKVSGSAISHLLAMGRSLLDVREKSWRTTAEARGRAAAVDLVQWGQGDEGGAAPGPKRKVGPILVHCKSIVLPKRKSKKKSSWKHYGTVSRGIALMHAVAVLVAVSGDVLAPQLTPCLDIALSALEGHDEEWDTPSSPDPCGVLGDKNMPFYEPPAGVPMGVVPSPWPARDTPVQDRPRVAAIRHTLVMLDAMAQAGVDAFPTVQRGLSALPLVCIPFSCQYVAYKAAAECTATHNVQGTGALDNWRIFHADVLKHASDDSPDVRRRAVMLLTALWTKLGNEWLQLLPLALPVIQETLEDPDSGVQRQAREWCEAIETATGTSIKELTG</sequence>
<organism evidence="3 4">
    <name type="scientific">Kipferlia bialata</name>
    <dbReference type="NCBI Taxonomy" id="797122"/>
    <lineage>
        <taxon>Eukaryota</taxon>
        <taxon>Metamonada</taxon>
        <taxon>Carpediemonas-like organisms</taxon>
        <taxon>Kipferlia</taxon>
    </lineage>
</organism>
<dbReference type="InterPro" id="IPR016024">
    <property type="entry name" value="ARM-type_fold"/>
</dbReference>
<proteinExistence type="inferred from homology"/>
<reference evidence="3 4" key="1">
    <citation type="journal article" date="2018" name="PLoS ONE">
        <title>The draft genome of Kipferlia bialata reveals reductive genome evolution in fornicate parasites.</title>
        <authorList>
            <person name="Tanifuji G."/>
            <person name="Takabayashi S."/>
            <person name="Kume K."/>
            <person name="Takagi M."/>
            <person name="Nakayama T."/>
            <person name="Kamikawa R."/>
            <person name="Inagaki Y."/>
            <person name="Hashimoto T."/>
        </authorList>
    </citation>
    <scope>NUCLEOTIDE SEQUENCE [LARGE SCALE GENOMIC DNA]</scope>
    <source>
        <strain evidence="3">NY0173</strain>
    </source>
</reference>
<dbReference type="PANTHER" id="PTHR13457">
    <property type="entry name" value="BAP28"/>
    <property type="match status" value="1"/>
</dbReference>
<keyword evidence="4" id="KW-1185">Reference proteome</keyword>
<gene>
    <name evidence="3" type="ORF">KIPB_004059</name>
</gene>
<name>A0A9K3GHU5_9EUKA</name>
<dbReference type="EMBL" id="BDIP01000833">
    <property type="protein sequence ID" value="GIQ82845.1"/>
    <property type="molecule type" value="Genomic_DNA"/>
</dbReference>
<comment type="function">
    <text evidence="1">Involved in nucleolar processing of pre-18S ribosomal RNA.</text>
</comment>
<keyword evidence="1" id="KW-0698">rRNA processing</keyword>
<feature type="region of interest" description="Disordered" evidence="2">
    <location>
        <begin position="709"/>
        <end position="740"/>
    </location>
</feature>
<keyword evidence="1" id="KW-0690">Ribosome biogenesis</keyword>
<dbReference type="Gene3D" id="1.25.10.10">
    <property type="entry name" value="Leucine-rich Repeat Variant"/>
    <property type="match status" value="1"/>
</dbReference>
<feature type="compositionally biased region" description="Acidic residues" evidence="2">
    <location>
        <begin position="713"/>
        <end position="740"/>
    </location>
</feature>
<dbReference type="GO" id="GO:0032040">
    <property type="term" value="C:small-subunit processome"/>
    <property type="evidence" value="ECO:0007669"/>
    <property type="project" value="TreeGrafter"/>
</dbReference>
<dbReference type="InterPro" id="IPR040191">
    <property type="entry name" value="UTP10"/>
</dbReference>
<evidence type="ECO:0000256" key="2">
    <source>
        <dbReference type="SAM" id="MobiDB-lite"/>
    </source>
</evidence>
<dbReference type="GO" id="GO:0030686">
    <property type="term" value="C:90S preribosome"/>
    <property type="evidence" value="ECO:0007669"/>
    <property type="project" value="TreeGrafter"/>
</dbReference>
<accession>A0A9K3GHU5</accession>
<dbReference type="Proteomes" id="UP000265618">
    <property type="component" value="Unassembled WGS sequence"/>
</dbReference>
<dbReference type="OrthoDB" id="31183at2759"/>
<dbReference type="InterPro" id="IPR011989">
    <property type="entry name" value="ARM-like"/>
</dbReference>
<evidence type="ECO:0000313" key="4">
    <source>
        <dbReference type="Proteomes" id="UP000265618"/>
    </source>
</evidence>
<keyword evidence="1" id="KW-0539">Nucleus</keyword>
<protein>
    <recommendedName>
        <fullName evidence="1">HEAT repeat-containing protein 1</fullName>
    </recommendedName>
</protein>
<dbReference type="GO" id="GO:0034455">
    <property type="term" value="C:t-UTP complex"/>
    <property type="evidence" value="ECO:0007669"/>
    <property type="project" value="TreeGrafter"/>
</dbReference>
<dbReference type="SUPFAM" id="SSF48371">
    <property type="entry name" value="ARM repeat"/>
    <property type="match status" value="2"/>
</dbReference>
<evidence type="ECO:0000313" key="3">
    <source>
        <dbReference type="EMBL" id="GIQ82845.1"/>
    </source>
</evidence>
<keyword evidence="1" id="KW-0687">Ribonucleoprotein</keyword>
<dbReference type="GO" id="GO:0000462">
    <property type="term" value="P:maturation of SSU-rRNA from tricistronic rRNA transcript (SSU-rRNA, 5.8S rRNA, LSU-rRNA)"/>
    <property type="evidence" value="ECO:0007669"/>
    <property type="project" value="TreeGrafter"/>
</dbReference>
<feature type="non-terminal residue" evidence="3">
    <location>
        <position position="1"/>
    </location>
</feature>
<dbReference type="GO" id="GO:0045943">
    <property type="term" value="P:positive regulation of transcription by RNA polymerase I"/>
    <property type="evidence" value="ECO:0007669"/>
    <property type="project" value="TreeGrafter"/>
</dbReference>